<gene>
    <name evidence="9" type="primary">csxA</name>
    <name evidence="9" type="ORF">NCTC13443_03435</name>
</gene>
<dbReference type="InterPro" id="IPR006103">
    <property type="entry name" value="Glyco_hydro_2_cat"/>
</dbReference>
<keyword evidence="2 9" id="KW-0326">Glycosidase</keyword>
<dbReference type="Proteomes" id="UP000255518">
    <property type="component" value="Unassembled WGS sequence"/>
</dbReference>
<dbReference type="SUPFAM" id="SSF49303">
    <property type="entry name" value="beta-Galactosidase/glucuronidase domain"/>
    <property type="match status" value="1"/>
</dbReference>
<evidence type="ECO:0000259" key="7">
    <source>
        <dbReference type="Pfam" id="PF02836"/>
    </source>
</evidence>
<feature type="domain" description="Glycoside hydrolase family 2 catalytic" evidence="7">
    <location>
        <begin position="53"/>
        <end position="209"/>
    </location>
</feature>
<dbReference type="InterPro" id="IPR017853">
    <property type="entry name" value="GH"/>
</dbReference>
<dbReference type="InterPro" id="IPR013783">
    <property type="entry name" value="Ig-like_fold"/>
</dbReference>
<keyword evidence="9" id="KW-0378">Hydrolase</keyword>
<evidence type="ECO:0000256" key="2">
    <source>
        <dbReference type="ARBA" id="ARBA00023295"/>
    </source>
</evidence>
<evidence type="ECO:0000256" key="4">
    <source>
        <dbReference type="ARBA" id="ARBA00041069"/>
    </source>
</evidence>
<evidence type="ECO:0000313" key="9">
    <source>
        <dbReference type="EMBL" id="STT03074.1"/>
    </source>
</evidence>
<name>A0A377UZL8_KLEPN</name>
<dbReference type="GO" id="GO:0006516">
    <property type="term" value="P:glycoprotein catabolic process"/>
    <property type="evidence" value="ECO:0007669"/>
    <property type="project" value="TreeGrafter"/>
</dbReference>
<dbReference type="Gene3D" id="3.20.20.80">
    <property type="entry name" value="Glycosidases"/>
    <property type="match status" value="1"/>
</dbReference>
<evidence type="ECO:0000259" key="8">
    <source>
        <dbReference type="Pfam" id="PF17786"/>
    </source>
</evidence>
<dbReference type="InterPro" id="IPR036156">
    <property type="entry name" value="Beta-gal/glucu_dom_sf"/>
</dbReference>
<dbReference type="PANTHER" id="PTHR43730:SF1">
    <property type="entry name" value="BETA-MANNOSIDASE"/>
    <property type="match status" value="1"/>
</dbReference>
<evidence type="ECO:0000256" key="3">
    <source>
        <dbReference type="ARBA" id="ARBA00038429"/>
    </source>
</evidence>
<dbReference type="AlphaFoldDB" id="A0A377UZL8"/>
<keyword evidence="1" id="KW-0732">Signal</keyword>
<evidence type="ECO:0000313" key="10">
    <source>
        <dbReference type="Proteomes" id="UP000255518"/>
    </source>
</evidence>
<reference evidence="9 10" key="1">
    <citation type="submission" date="2018-06" db="EMBL/GenBank/DDBJ databases">
        <authorList>
            <consortium name="Pathogen Informatics"/>
            <person name="Doyle S."/>
        </authorList>
    </citation>
    <scope>NUCLEOTIDE SEQUENCE [LARGE SCALE GENOMIC DNA]</scope>
    <source>
        <strain evidence="9 10">NCTC13443</strain>
    </source>
</reference>
<dbReference type="GO" id="GO:0004567">
    <property type="term" value="F:beta-mannosidase activity"/>
    <property type="evidence" value="ECO:0007669"/>
    <property type="project" value="TreeGrafter"/>
</dbReference>
<proteinExistence type="inferred from homology"/>
<evidence type="ECO:0000259" key="6">
    <source>
        <dbReference type="Pfam" id="PF00703"/>
    </source>
</evidence>
<dbReference type="Pfam" id="PF00703">
    <property type="entry name" value="Glyco_hydro_2"/>
    <property type="match status" value="1"/>
</dbReference>
<dbReference type="SUPFAM" id="SSF51445">
    <property type="entry name" value="(Trans)glycosidases"/>
    <property type="match status" value="1"/>
</dbReference>
<dbReference type="Pfam" id="PF02836">
    <property type="entry name" value="Glyco_hydro_2_C"/>
    <property type="match status" value="1"/>
</dbReference>
<sequence>MPSAKLWWPVGTGKPNLYRVRATLVDKRGIMDTAVTRTGLRKVEALADNQGWRINDRRLFIKGSNYIGSPWLSTMTRKKYRRDFRLVTAMNANAIRVHGHVAGRALYEVADEMGLMIWQDVPLQWGYDDSAAFADNAVRQTRAMMDQFGNSPAIIVWGGHNEPPWNSPWMEKRFPDWRKTLNQTLTQRVGDALAEDTSRIVHRFSAVEEHYWAGWYFGTLRDLLAPAKTGIITEFGAQALPRLSTLKTIIPARLLWPKTTAADDPGWVRWKYHNFQPFQTFKFAGIPRGNNIQEMIENTQAYQARLVALAAESYRRQRYQPVTALFHFMFVETWPSINWGVVDYLRQPKAGYYALQRAYQPILPSIEPVTASWRQGSPATVRLWAINDTWAACEDCRLTWQVRQNGQMLAQGETSLTLPPDAGQMVRELTVTPAGPQPVTIVYRIDNRRGKHVGANQHTEPVAAAQAGR</sequence>
<feature type="domain" description="Glycoside hydrolase family 2 immunoglobulin-like beta-sandwich" evidence="6">
    <location>
        <begin position="3"/>
        <end position="41"/>
    </location>
</feature>
<dbReference type="GO" id="GO:0005975">
    <property type="term" value="P:carbohydrate metabolic process"/>
    <property type="evidence" value="ECO:0007669"/>
    <property type="project" value="InterPro"/>
</dbReference>
<evidence type="ECO:0000256" key="5">
    <source>
        <dbReference type="ARBA" id="ARBA00041614"/>
    </source>
</evidence>
<dbReference type="PANTHER" id="PTHR43730">
    <property type="entry name" value="BETA-MANNOSIDASE"/>
    <property type="match status" value="1"/>
</dbReference>
<feature type="domain" description="Mannosidase Ig/CBM-like" evidence="8">
    <location>
        <begin position="380"/>
        <end position="458"/>
    </location>
</feature>
<organism evidence="9 10">
    <name type="scientific">Klebsiella pneumoniae</name>
    <dbReference type="NCBI Taxonomy" id="573"/>
    <lineage>
        <taxon>Bacteria</taxon>
        <taxon>Pseudomonadati</taxon>
        <taxon>Pseudomonadota</taxon>
        <taxon>Gammaproteobacteria</taxon>
        <taxon>Enterobacterales</taxon>
        <taxon>Enterobacteriaceae</taxon>
        <taxon>Klebsiella/Raoultella group</taxon>
        <taxon>Klebsiella</taxon>
        <taxon>Klebsiella pneumoniae complex</taxon>
    </lineage>
</organism>
<evidence type="ECO:0000256" key="1">
    <source>
        <dbReference type="ARBA" id="ARBA00022729"/>
    </source>
</evidence>
<dbReference type="InterPro" id="IPR041447">
    <property type="entry name" value="Mannosidase_ig"/>
</dbReference>
<dbReference type="InterPro" id="IPR050887">
    <property type="entry name" value="Beta-mannosidase_GH2"/>
</dbReference>
<accession>A0A377UZL8</accession>
<dbReference type="EMBL" id="UGKT01000001">
    <property type="protein sequence ID" value="STT03074.1"/>
    <property type="molecule type" value="Genomic_DNA"/>
</dbReference>
<protein>
    <recommendedName>
        <fullName evidence="4">Beta-mannosidase B</fullName>
    </recommendedName>
    <alternativeName>
        <fullName evidence="5">Mannanase B</fullName>
    </alternativeName>
</protein>
<dbReference type="Gene3D" id="2.60.40.10">
    <property type="entry name" value="Immunoglobulins"/>
    <property type="match status" value="1"/>
</dbReference>
<dbReference type="InterPro" id="IPR006102">
    <property type="entry name" value="Ig-like_GH2"/>
</dbReference>
<dbReference type="Pfam" id="PF17786">
    <property type="entry name" value="Mannosidase_ig"/>
    <property type="match status" value="1"/>
</dbReference>
<comment type="similarity">
    <text evidence="3">Belongs to the glycosyl hydrolase 2 family. Beta-mannosidase B subfamily.</text>
</comment>